<organism evidence="1 2">
    <name type="scientific">Araneus ventricosus</name>
    <name type="common">Orbweaver spider</name>
    <name type="synonym">Epeira ventricosa</name>
    <dbReference type="NCBI Taxonomy" id="182803"/>
    <lineage>
        <taxon>Eukaryota</taxon>
        <taxon>Metazoa</taxon>
        <taxon>Ecdysozoa</taxon>
        <taxon>Arthropoda</taxon>
        <taxon>Chelicerata</taxon>
        <taxon>Arachnida</taxon>
        <taxon>Araneae</taxon>
        <taxon>Araneomorphae</taxon>
        <taxon>Entelegynae</taxon>
        <taxon>Araneoidea</taxon>
        <taxon>Araneidae</taxon>
        <taxon>Araneus</taxon>
    </lineage>
</organism>
<dbReference type="Proteomes" id="UP000499080">
    <property type="component" value="Unassembled WGS sequence"/>
</dbReference>
<reference evidence="1 2" key="1">
    <citation type="journal article" date="2019" name="Sci. Rep.">
        <title>Orb-weaving spider Araneus ventricosus genome elucidates the spidroin gene catalogue.</title>
        <authorList>
            <person name="Kono N."/>
            <person name="Nakamura H."/>
            <person name="Ohtoshi R."/>
            <person name="Moran D.A.P."/>
            <person name="Shinohara A."/>
            <person name="Yoshida Y."/>
            <person name="Fujiwara M."/>
            <person name="Mori M."/>
            <person name="Tomita M."/>
            <person name="Arakawa K."/>
        </authorList>
    </citation>
    <scope>NUCLEOTIDE SEQUENCE [LARGE SCALE GENOMIC DNA]</scope>
</reference>
<dbReference type="AlphaFoldDB" id="A0A4Y2UH06"/>
<gene>
    <name evidence="1" type="ORF">AVEN_69984_1</name>
</gene>
<name>A0A4Y2UH06_ARAVE</name>
<sequence length="26" mass="2777">HHVAGHQGHNGNLFDDAASVLDNFFG</sequence>
<dbReference type="EMBL" id="BGPR01036805">
    <property type="protein sequence ID" value="GBO12158.1"/>
    <property type="molecule type" value="Genomic_DNA"/>
</dbReference>
<evidence type="ECO:0000313" key="1">
    <source>
        <dbReference type="EMBL" id="GBO12158.1"/>
    </source>
</evidence>
<evidence type="ECO:0000313" key="2">
    <source>
        <dbReference type="Proteomes" id="UP000499080"/>
    </source>
</evidence>
<protein>
    <submittedName>
        <fullName evidence="1">Uncharacterized protein</fullName>
    </submittedName>
</protein>
<comment type="caution">
    <text evidence="1">The sequence shown here is derived from an EMBL/GenBank/DDBJ whole genome shotgun (WGS) entry which is preliminary data.</text>
</comment>
<accession>A0A4Y2UH06</accession>
<feature type="non-terminal residue" evidence="1">
    <location>
        <position position="1"/>
    </location>
</feature>
<proteinExistence type="predicted"/>
<keyword evidence="2" id="KW-1185">Reference proteome</keyword>